<reference evidence="2 3" key="1">
    <citation type="submission" date="2023-05" db="EMBL/GenBank/DDBJ databases">
        <title>Novel species of genus Flectobacillus isolated from stream in China.</title>
        <authorList>
            <person name="Lu H."/>
        </authorList>
    </citation>
    <scope>NUCLEOTIDE SEQUENCE [LARGE SCALE GENOMIC DNA]</scope>
    <source>
        <strain evidence="2 3">KCTC 42575</strain>
    </source>
</reference>
<organism evidence="2 3">
    <name type="scientific">Flectobacillus roseus</name>
    <dbReference type="NCBI Taxonomy" id="502259"/>
    <lineage>
        <taxon>Bacteria</taxon>
        <taxon>Pseudomonadati</taxon>
        <taxon>Bacteroidota</taxon>
        <taxon>Cytophagia</taxon>
        <taxon>Cytophagales</taxon>
        <taxon>Flectobacillaceae</taxon>
        <taxon>Flectobacillus</taxon>
    </lineage>
</organism>
<proteinExistence type="predicted"/>
<evidence type="ECO:0000256" key="1">
    <source>
        <dbReference type="SAM" id="SignalP"/>
    </source>
</evidence>
<keyword evidence="3" id="KW-1185">Reference proteome</keyword>
<evidence type="ECO:0000313" key="3">
    <source>
        <dbReference type="Proteomes" id="UP001236507"/>
    </source>
</evidence>
<sequence>MKPLFYVIFFCISALSFSSYAQVSMTDEEMDKVIDSLLYNQPQSELSVFLQYQNRTYFSGRDLGVKQWNSTLGISYTHKSGLSFDAGAFAYSKSDPMVQMLYTSIGYSRDFGENLSIGLEQGRMIETKPEIGFSNPLANWSGLSVGYSLDKFYSTLDYTLLWGSDNTSRLRLGLSYGLLYHKSSSGLKLSITPKVLSSLGTQAVTYSQYWDSSVSMNTDSTGTSNVYYVVNKQGKKVLLKNLNSTIFGLMALDFSCRFTGNYKRYRLDIVPHLLKPFKLYPGETVSTGLKFFVSMGLYYSIKY</sequence>
<dbReference type="EMBL" id="JASHIF010000002">
    <property type="protein sequence ID" value="MDI9858406.1"/>
    <property type="molecule type" value="Genomic_DNA"/>
</dbReference>
<comment type="caution">
    <text evidence="2">The sequence shown here is derived from an EMBL/GenBank/DDBJ whole genome shotgun (WGS) entry which is preliminary data.</text>
</comment>
<dbReference type="RefSeq" id="WP_283343626.1">
    <property type="nucleotide sequence ID" value="NZ_JASHIF010000002.1"/>
</dbReference>
<name>A0ABT6Y4G4_9BACT</name>
<protein>
    <submittedName>
        <fullName evidence="2">Uncharacterized protein</fullName>
    </submittedName>
</protein>
<feature type="chain" id="PRO_5047373731" evidence="1">
    <location>
        <begin position="22"/>
        <end position="303"/>
    </location>
</feature>
<keyword evidence="1" id="KW-0732">Signal</keyword>
<accession>A0ABT6Y4G4</accession>
<dbReference type="Proteomes" id="UP001236507">
    <property type="component" value="Unassembled WGS sequence"/>
</dbReference>
<feature type="signal peptide" evidence="1">
    <location>
        <begin position="1"/>
        <end position="21"/>
    </location>
</feature>
<gene>
    <name evidence="2" type="ORF">QM524_04185</name>
</gene>
<evidence type="ECO:0000313" key="2">
    <source>
        <dbReference type="EMBL" id="MDI9858406.1"/>
    </source>
</evidence>